<dbReference type="Proteomes" id="UP001209540">
    <property type="component" value="Unassembled WGS sequence"/>
</dbReference>
<name>A0AAD5JR71_9FUNG</name>
<reference evidence="2" key="2">
    <citation type="submission" date="2023-02" db="EMBL/GenBank/DDBJ databases">
        <authorList>
            <consortium name="DOE Joint Genome Institute"/>
            <person name="Mondo S.J."/>
            <person name="Chang Y."/>
            <person name="Wang Y."/>
            <person name="Ahrendt S."/>
            <person name="Andreopoulos W."/>
            <person name="Barry K."/>
            <person name="Beard J."/>
            <person name="Benny G.L."/>
            <person name="Blankenship S."/>
            <person name="Bonito G."/>
            <person name="Cuomo C."/>
            <person name="Desiro A."/>
            <person name="Gervers K.A."/>
            <person name="Hundley H."/>
            <person name="Kuo A."/>
            <person name="LaButti K."/>
            <person name="Lang B.F."/>
            <person name="Lipzen A."/>
            <person name="O'Donnell K."/>
            <person name="Pangilinan J."/>
            <person name="Reynolds N."/>
            <person name="Sandor L."/>
            <person name="Smith M.W."/>
            <person name="Tsang A."/>
            <person name="Grigoriev I.V."/>
            <person name="Stajich J.E."/>
            <person name="Spatafora J.W."/>
        </authorList>
    </citation>
    <scope>NUCLEOTIDE SEQUENCE</scope>
    <source>
        <strain evidence="2">RSA 2281</strain>
    </source>
</reference>
<proteinExistence type="predicted"/>
<dbReference type="EMBL" id="JAIXMP010000034">
    <property type="protein sequence ID" value="KAI9249713.1"/>
    <property type="molecule type" value="Genomic_DNA"/>
</dbReference>
<keyword evidence="3" id="KW-1185">Reference proteome</keyword>
<keyword evidence="1" id="KW-0812">Transmembrane</keyword>
<dbReference type="AlphaFoldDB" id="A0AAD5JR71"/>
<organism evidence="2 3">
    <name type="scientific">Phascolomyces articulosus</name>
    <dbReference type="NCBI Taxonomy" id="60185"/>
    <lineage>
        <taxon>Eukaryota</taxon>
        <taxon>Fungi</taxon>
        <taxon>Fungi incertae sedis</taxon>
        <taxon>Mucoromycota</taxon>
        <taxon>Mucoromycotina</taxon>
        <taxon>Mucoromycetes</taxon>
        <taxon>Mucorales</taxon>
        <taxon>Lichtheimiaceae</taxon>
        <taxon>Phascolomyces</taxon>
    </lineage>
</organism>
<comment type="caution">
    <text evidence="2">The sequence shown here is derived from an EMBL/GenBank/DDBJ whole genome shotgun (WGS) entry which is preliminary data.</text>
</comment>
<evidence type="ECO:0000313" key="3">
    <source>
        <dbReference type="Proteomes" id="UP001209540"/>
    </source>
</evidence>
<keyword evidence="1" id="KW-1133">Transmembrane helix</keyword>
<sequence>MYLGMVSKLNDFLYVSSWSLCVGFPLSMNREQRLMDRPIRNKGLQAIQVIHSSIPLVIRNCIPLVIYNCIPLVIRNCIPLVIYNCIPLVIQFFLLNNKNIWIF</sequence>
<reference evidence="2" key="1">
    <citation type="journal article" date="2022" name="IScience">
        <title>Evolution of zygomycete secretomes and the origins of terrestrial fungal ecologies.</title>
        <authorList>
            <person name="Chang Y."/>
            <person name="Wang Y."/>
            <person name="Mondo S."/>
            <person name="Ahrendt S."/>
            <person name="Andreopoulos W."/>
            <person name="Barry K."/>
            <person name="Beard J."/>
            <person name="Benny G.L."/>
            <person name="Blankenship S."/>
            <person name="Bonito G."/>
            <person name="Cuomo C."/>
            <person name="Desiro A."/>
            <person name="Gervers K.A."/>
            <person name="Hundley H."/>
            <person name="Kuo A."/>
            <person name="LaButti K."/>
            <person name="Lang B.F."/>
            <person name="Lipzen A."/>
            <person name="O'Donnell K."/>
            <person name="Pangilinan J."/>
            <person name="Reynolds N."/>
            <person name="Sandor L."/>
            <person name="Smith M.E."/>
            <person name="Tsang A."/>
            <person name="Grigoriev I.V."/>
            <person name="Stajich J.E."/>
            <person name="Spatafora J.W."/>
        </authorList>
    </citation>
    <scope>NUCLEOTIDE SEQUENCE</scope>
    <source>
        <strain evidence="2">RSA 2281</strain>
    </source>
</reference>
<evidence type="ECO:0000313" key="2">
    <source>
        <dbReference type="EMBL" id="KAI9249713.1"/>
    </source>
</evidence>
<evidence type="ECO:0000256" key="1">
    <source>
        <dbReference type="SAM" id="Phobius"/>
    </source>
</evidence>
<feature type="transmembrane region" description="Helical" evidence="1">
    <location>
        <begin position="73"/>
        <end position="95"/>
    </location>
</feature>
<accession>A0AAD5JR71</accession>
<gene>
    <name evidence="2" type="ORF">BDA99DRAFT_216122</name>
</gene>
<protein>
    <submittedName>
        <fullName evidence="2">Uncharacterized protein</fullName>
    </submittedName>
</protein>
<keyword evidence="1" id="KW-0472">Membrane</keyword>